<feature type="domain" description="UspA" evidence="5">
    <location>
        <begin position="153"/>
        <end position="300"/>
    </location>
</feature>
<dbReference type="STRING" id="489703.SAMN04488038_101112"/>
<dbReference type="GO" id="GO:0005737">
    <property type="term" value="C:cytoplasm"/>
    <property type="evidence" value="ECO:0007669"/>
    <property type="project" value="UniProtKB-SubCell"/>
</dbReference>
<dbReference type="PANTHER" id="PTHR47892">
    <property type="entry name" value="UNIVERSAL STRESS PROTEIN E"/>
    <property type="match status" value="1"/>
</dbReference>
<dbReference type="InterPro" id="IPR006015">
    <property type="entry name" value="Universal_stress_UspA"/>
</dbReference>
<dbReference type="EMBL" id="FOFS01000001">
    <property type="protein sequence ID" value="SEP66165.1"/>
    <property type="molecule type" value="Genomic_DNA"/>
</dbReference>
<evidence type="ECO:0000313" key="7">
    <source>
        <dbReference type="Proteomes" id="UP000199233"/>
    </source>
</evidence>
<dbReference type="PRINTS" id="PR01438">
    <property type="entry name" value="UNVRSLSTRESS"/>
</dbReference>
<reference evidence="6 7" key="1">
    <citation type="submission" date="2016-10" db="EMBL/GenBank/DDBJ databases">
        <authorList>
            <person name="de Groot N.N."/>
        </authorList>
    </citation>
    <scope>NUCLEOTIDE SEQUENCE [LARGE SCALE GENOMIC DNA]</scope>
    <source>
        <strain evidence="6 7">DSM 25927</strain>
    </source>
</reference>
<comment type="subcellular location">
    <subcellularLocation>
        <location evidence="1">Cytoplasm</location>
    </subcellularLocation>
</comment>
<sequence>MHCQQILLIVDPGMCRTPAFDRAVHLACRSGAALHLLMVDYLGSVEAVGLINAEVMNLARSAHLAEREEWLRELALELQSRHLRVSCQVLWGRPLHEKIVAQVLASKPDLVIKDLATTQGLRRLLLNSVDWQLLRLCPAPLLLVRQAAHSPSHRILAAVDPLHEAEQAGQLNQRIVEAAQWLCAMEPAELHLLHAHGGMPPLPLLDATASTDLFNQACEQLRQIRQEKFMALAQQYALGPEQLHLLDELPQDAIVRLSQALKADTLVLGTVQRSGLGRVLMGSTAERVLSQLDCDVLAVKPQGFSGDLQAQLRCEAGANT</sequence>
<evidence type="ECO:0000256" key="3">
    <source>
        <dbReference type="ARBA" id="ARBA00022490"/>
    </source>
</evidence>
<gene>
    <name evidence="6" type="ORF">SAMN04488038_101112</name>
</gene>
<evidence type="ECO:0000256" key="4">
    <source>
        <dbReference type="ARBA" id="ARBA00037131"/>
    </source>
</evidence>
<evidence type="ECO:0000256" key="1">
    <source>
        <dbReference type="ARBA" id="ARBA00004496"/>
    </source>
</evidence>
<proteinExistence type="inferred from homology"/>
<dbReference type="InterPro" id="IPR006016">
    <property type="entry name" value="UspA"/>
</dbReference>
<dbReference type="Gene3D" id="3.40.50.12370">
    <property type="match status" value="1"/>
</dbReference>
<name>A0A1H8ZP65_9GAMM</name>
<evidence type="ECO:0000259" key="5">
    <source>
        <dbReference type="Pfam" id="PF00582"/>
    </source>
</evidence>
<feature type="domain" description="UspA" evidence="5">
    <location>
        <begin position="4"/>
        <end position="145"/>
    </location>
</feature>
<comment type="function">
    <text evidence="4">Required for resistance to DNA-damaging agents.</text>
</comment>
<evidence type="ECO:0000313" key="6">
    <source>
        <dbReference type="EMBL" id="SEP66165.1"/>
    </source>
</evidence>
<organism evidence="6 7">
    <name type="scientific">Solimonas aquatica</name>
    <dbReference type="NCBI Taxonomy" id="489703"/>
    <lineage>
        <taxon>Bacteria</taxon>
        <taxon>Pseudomonadati</taxon>
        <taxon>Pseudomonadota</taxon>
        <taxon>Gammaproteobacteria</taxon>
        <taxon>Nevskiales</taxon>
        <taxon>Nevskiaceae</taxon>
        <taxon>Solimonas</taxon>
    </lineage>
</organism>
<keyword evidence="7" id="KW-1185">Reference proteome</keyword>
<keyword evidence="3" id="KW-0963">Cytoplasm</keyword>
<protein>
    <submittedName>
        <fullName evidence="6">Universal stress protein E</fullName>
    </submittedName>
</protein>
<accession>A0A1H8ZP65</accession>
<dbReference type="Pfam" id="PF00582">
    <property type="entry name" value="Usp"/>
    <property type="match status" value="2"/>
</dbReference>
<dbReference type="AlphaFoldDB" id="A0A1H8ZP65"/>
<dbReference type="RefSeq" id="WP_093280625.1">
    <property type="nucleotide sequence ID" value="NZ_FOFS01000001.1"/>
</dbReference>
<dbReference type="PANTHER" id="PTHR47892:SF1">
    <property type="entry name" value="UNIVERSAL STRESS PROTEIN E"/>
    <property type="match status" value="1"/>
</dbReference>
<dbReference type="OrthoDB" id="239260at2"/>
<comment type="similarity">
    <text evidence="2">Belongs to the universal stress protein A family.</text>
</comment>
<dbReference type="Proteomes" id="UP000199233">
    <property type="component" value="Unassembled WGS sequence"/>
</dbReference>
<dbReference type="SUPFAM" id="SSF52402">
    <property type="entry name" value="Adenine nucleotide alpha hydrolases-like"/>
    <property type="match status" value="2"/>
</dbReference>
<evidence type="ECO:0000256" key="2">
    <source>
        <dbReference type="ARBA" id="ARBA00008791"/>
    </source>
</evidence>